<name>A0A445EJ40_ARAHY</name>
<keyword evidence="5" id="KW-1185">Reference proteome</keyword>
<comment type="caution">
    <text evidence="4">The sequence shown here is derived from an EMBL/GenBank/DDBJ whole genome shotgun (WGS) entry which is preliminary data.</text>
</comment>
<dbReference type="PANTHER" id="PTHR33227">
    <property type="entry name" value="STIGMA-SPECIFIC STIG1-LIKE PROTEIN 3"/>
    <property type="match status" value="1"/>
</dbReference>
<evidence type="ECO:0000256" key="3">
    <source>
        <dbReference type="SAM" id="SignalP"/>
    </source>
</evidence>
<dbReference type="Pfam" id="PF04885">
    <property type="entry name" value="Stig1"/>
    <property type="match status" value="1"/>
</dbReference>
<reference evidence="4 5" key="1">
    <citation type="submission" date="2019-01" db="EMBL/GenBank/DDBJ databases">
        <title>Sequencing of cultivated peanut Arachis hypogaea provides insights into genome evolution and oil improvement.</title>
        <authorList>
            <person name="Chen X."/>
        </authorList>
    </citation>
    <scope>NUCLEOTIDE SEQUENCE [LARGE SCALE GENOMIC DNA]</scope>
    <source>
        <strain evidence="5">cv. Fuhuasheng</strain>
        <tissue evidence="4">Leaves</tissue>
    </source>
</reference>
<gene>
    <name evidence="4" type="ORF">Ahy_A02g010085</name>
</gene>
<feature type="chain" id="PRO_5019008742" description="Stigma-specific STIG1-like protein 1" evidence="3">
    <location>
        <begin position="24"/>
        <end position="134"/>
    </location>
</feature>
<evidence type="ECO:0000256" key="2">
    <source>
        <dbReference type="ARBA" id="ARBA00022729"/>
    </source>
</evidence>
<evidence type="ECO:0008006" key="6">
    <source>
        <dbReference type="Google" id="ProtNLM"/>
    </source>
</evidence>
<dbReference type="PANTHER" id="PTHR33227:SF21">
    <property type="entry name" value="F12F1.21 PROTEIN"/>
    <property type="match status" value="1"/>
</dbReference>
<dbReference type="PROSITE" id="PS51257">
    <property type="entry name" value="PROKAR_LIPOPROTEIN"/>
    <property type="match status" value="1"/>
</dbReference>
<evidence type="ECO:0000313" key="4">
    <source>
        <dbReference type="EMBL" id="RYR75434.1"/>
    </source>
</evidence>
<dbReference type="AlphaFoldDB" id="A0A445EJ40"/>
<comment type="similarity">
    <text evidence="1">Belongs to the STIG1 family.</text>
</comment>
<dbReference type="EMBL" id="SDMP01000002">
    <property type="protein sequence ID" value="RYR75434.1"/>
    <property type="molecule type" value="Genomic_DNA"/>
</dbReference>
<dbReference type="Proteomes" id="UP000289738">
    <property type="component" value="Chromosome A02"/>
</dbReference>
<proteinExistence type="inferred from homology"/>
<sequence length="134" mass="14777">MNKKLKALFIVAMLMALIAMTVACFETNNNEINEEPNSVRGTSRFLLQRSSKATVTCDKNPKVCDSIRGSGGPNCCNNKCVDLSTDELNCRRCGKKCLHSKMCCEGKCVNPMTNEKHCGKCGNKYLIRSGSILF</sequence>
<protein>
    <recommendedName>
        <fullName evidence="6">Stigma-specific STIG1-like protein 1</fullName>
    </recommendedName>
</protein>
<dbReference type="InterPro" id="IPR006969">
    <property type="entry name" value="Stig-like"/>
</dbReference>
<feature type="signal peptide" evidence="3">
    <location>
        <begin position="1"/>
        <end position="23"/>
    </location>
</feature>
<evidence type="ECO:0000256" key="1">
    <source>
        <dbReference type="ARBA" id="ARBA00006010"/>
    </source>
</evidence>
<keyword evidence="2 3" id="KW-0732">Signal</keyword>
<organism evidence="4 5">
    <name type="scientific">Arachis hypogaea</name>
    <name type="common">Peanut</name>
    <dbReference type="NCBI Taxonomy" id="3818"/>
    <lineage>
        <taxon>Eukaryota</taxon>
        <taxon>Viridiplantae</taxon>
        <taxon>Streptophyta</taxon>
        <taxon>Embryophyta</taxon>
        <taxon>Tracheophyta</taxon>
        <taxon>Spermatophyta</taxon>
        <taxon>Magnoliopsida</taxon>
        <taxon>eudicotyledons</taxon>
        <taxon>Gunneridae</taxon>
        <taxon>Pentapetalae</taxon>
        <taxon>rosids</taxon>
        <taxon>fabids</taxon>
        <taxon>Fabales</taxon>
        <taxon>Fabaceae</taxon>
        <taxon>Papilionoideae</taxon>
        <taxon>50 kb inversion clade</taxon>
        <taxon>dalbergioids sensu lato</taxon>
        <taxon>Dalbergieae</taxon>
        <taxon>Pterocarpus clade</taxon>
        <taxon>Arachis</taxon>
    </lineage>
</organism>
<evidence type="ECO:0000313" key="5">
    <source>
        <dbReference type="Proteomes" id="UP000289738"/>
    </source>
</evidence>
<dbReference type="STRING" id="3818.A0A445EJ40"/>
<accession>A0A445EJ40</accession>